<reference evidence="2 3" key="1">
    <citation type="submission" date="2024-05" db="EMBL/GenBank/DDBJ databases">
        <title>Haplotype-resolved chromosome-level genome assembly of Huyou (Citrus changshanensis).</title>
        <authorList>
            <person name="Miao C."/>
            <person name="Chen W."/>
            <person name="Wu Y."/>
            <person name="Wang L."/>
            <person name="Zhao S."/>
            <person name="Grierson D."/>
            <person name="Xu C."/>
            <person name="Chen K."/>
        </authorList>
    </citation>
    <scope>NUCLEOTIDE SEQUENCE [LARGE SCALE GENOMIC DNA]</scope>
    <source>
        <strain evidence="2">01-14</strain>
        <tissue evidence="2">Leaf</tissue>
    </source>
</reference>
<dbReference type="Proteomes" id="UP001428341">
    <property type="component" value="Unassembled WGS sequence"/>
</dbReference>
<protein>
    <submittedName>
        <fullName evidence="2">Uncharacterized protein</fullName>
    </submittedName>
</protein>
<accession>A0AAP0MCU6</accession>
<name>A0AAP0MCU6_9ROSI</name>
<evidence type="ECO:0000256" key="1">
    <source>
        <dbReference type="SAM" id="MobiDB-lite"/>
    </source>
</evidence>
<feature type="compositionally biased region" description="Basic and acidic residues" evidence="1">
    <location>
        <begin position="48"/>
        <end position="59"/>
    </location>
</feature>
<feature type="region of interest" description="Disordered" evidence="1">
    <location>
        <begin position="1"/>
        <end position="29"/>
    </location>
</feature>
<feature type="region of interest" description="Disordered" evidence="1">
    <location>
        <begin position="48"/>
        <end position="75"/>
    </location>
</feature>
<dbReference type="AlphaFoldDB" id="A0AAP0MCU6"/>
<organism evidence="2 3">
    <name type="scientific">Citrus x changshan-huyou</name>
    <dbReference type="NCBI Taxonomy" id="2935761"/>
    <lineage>
        <taxon>Eukaryota</taxon>
        <taxon>Viridiplantae</taxon>
        <taxon>Streptophyta</taxon>
        <taxon>Embryophyta</taxon>
        <taxon>Tracheophyta</taxon>
        <taxon>Spermatophyta</taxon>
        <taxon>Magnoliopsida</taxon>
        <taxon>eudicotyledons</taxon>
        <taxon>Gunneridae</taxon>
        <taxon>Pentapetalae</taxon>
        <taxon>rosids</taxon>
        <taxon>malvids</taxon>
        <taxon>Sapindales</taxon>
        <taxon>Rutaceae</taxon>
        <taxon>Aurantioideae</taxon>
        <taxon>Citrus</taxon>
    </lineage>
</organism>
<gene>
    <name evidence="2" type="ORF">WN944_000419</name>
</gene>
<evidence type="ECO:0000313" key="3">
    <source>
        <dbReference type="Proteomes" id="UP001428341"/>
    </source>
</evidence>
<sequence length="75" mass="8358">MGDVERMIDGFLADTHPHLSLTSDGNQKVPEEGVELHLKPKKEFEVARAKETEEFEKSHPAVGSNRKNKSNAEGE</sequence>
<dbReference type="EMBL" id="JBCGBO010000004">
    <property type="protein sequence ID" value="KAK9208065.1"/>
    <property type="molecule type" value="Genomic_DNA"/>
</dbReference>
<proteinExistence type="predicted"/>
<comment type="caution">
    <text evidence="2">The sequence shown here is derived from an EMBL/GenBank/DDBJ whole genome shotgun (WGS) entry which is preliminary data.</text>
</comment>
<evidence type="ECO:0000313" key="2">
    <source>
        <dbReference type="EMBL" id="KAK9208065.1"/>
    </source>
</evidence>
<keyword evidence="3" id="KW-1185">Reference proteome</keyword>